<dbReference type="AlphaFoldDB" id="A0A1H3VPX7"/>
<gene>
    <name evidence="1" type="ORF">SAMN05660648_00471</name>
</gene>
<accession>A0A1H3VPX7</accession>
<evidence type="ECO:0000313" key="1">
    <source>
        <dbReference type="EMBL" id="SDZ76863.1"/>
    </source>
</evidence>
<protein>
    <submittedName>
        <fullName evidence="1">Uncharacterized protein</fullName>
    </submittedName>
</protein>
<evidence type="ECO:0000313" key="2">
    <source>
        <dbReference type="Proteomes" id="UP000183469"/>
    </source>
</evidence>
<organism evidence="1 2">
    <name type="scientific">Selenomonas ruminantium</name>
    <dbReference type="NCBI Taxonomy" id="971"/>
    <lineage>
        <taxon>Bacteria</taxon>
        <taxon>Bacillati</taxon>
        <taxon>Bacillota</taxon>
        <taxon>Negativicutes</taxon>
        <taxon>Selenomonadales</taxon>
        <taxon>Selenomonadaceae</taxon>
        <taxon>Selenomonas</taxon>
    </lineage>
</organism>
<name>A0A1H3VPX7_SELRU</name>
<dbReference type="Proteomes" id="UP000183469">
    <property type="component" value="Unassembled WGS sequence"/>
</dbReference>
<proteinExistence type="predicted"/>
<reference evidence="1 2" key="1">
    <citation type="submission" date="2016-10" db="EMBL/GenBank/DDBJ databases">
        <authorList>
            <person name="de Groot N.N."/>
        </authorList>
    </citation>
    <scope>NUCLEOTIDE SEQUENCE [LARGE SCALE GENOMIC DNA]</scope>
    <source>
        <strain evidence="1 2">DSM 2872</strain>
    </source>
</reference>
<dbReference type="EMBL" id="FNQG01000002">
    <property type="protein sequence ID" value="SDZ76863.1"/>
    <property type="molecule type" value="Genomic_DNA"/>
</dbReference>
<sequence>MVMRYCDWWLHTMKFGDGRRNRLLKGTLLVVILLGIVLAIQVMGYRATVEKNNEMAIEMETYSKLAAKVNDSPCRAVQSEQVPMVLGDIIQKGKDFGLVVKAGEKPLYQDDTASIYEIHLQGSWKRTAMYLENMQTKDALLGLRMLDMQGTDENLETKLQIKIYTKG</sequence>